<dbReference type="EMBL" id="CP069812">
    <property type="protein sequence ID" value="QRQ92874.1"/>
    <property type="molecule type" value="Genomic_DNA"/>
</dbReference>
<keyword evidence="8" id="KW-1185">Reference proteome</keyword>
<dbReference type="InterPro" id="IPR023214">
    <property type="entry name" value="HAD_sf"/>
</dbReference>
<evidence type="ECO:0000256" key="2">
    <source>
        <dbReference type="ARBA" id="ARBA00022801"/>
    </source>
</evidence>
<gene>
    <name evidence="6" type="ORF">CO2235_150449</name>
    <name evidence="5" type="ORF">CO2235_U670037</name>
    <name evidence="4" type="ORF">JTE92_22360</name>
</gene>
<evidence type="ECO:0000313" key="5">
    <source>
        <dbReference type="EMBL" id="SPC07424.1"/>
    </source>
</evidence>
<reference evidence="6" key="2">
    <citation type="submission" date="2018-01" db="EMBL/GenBank/DDBJ databases">
        <authorList>
            <person name="Clerissi C."/>
        </authorList>
    </citation>
    <scope>NUCLEOTIDE SEQUENCE</scope>
    <source>
        <strain evidence="6">Cupriavidus oxalaticus LMG 2235</strain>
    </source>
</reference>
<dbReference type="InterPro" id="IPR051400">
    <property type="entry name" value="HAD-like_hydrolase"/>
</dbReference>
<sequence length="235" mass="24880">MRLSKVSAISLDLDDTLWPFGPAVARAEATLLAWLLQHAPKTAGVLASPAVLRDLRARYEGKNPHLAHDYRALRLGSILLALEMAGEDASLAEDAYDAFFAARQQVEFFEDALPALEWLSARFPLVAVSNGNADLKVTGGHHFFRAALSAGTFGTAKPAAAIFHAAAAAVDTPPAQMLHVGDDPDLDVAGALGAGLQAAWLVRPDGPHTAQWQRGGARPHLILSDLQSLCRALAG</sequence>
<dbReference type="NCBIfam" id="TIGR01549">
    <property type="entry name" value="HAD-SF-IA-v1"/>
    <property type="match status" value="1"/>
</dbReference>
<accession>A0A375G0B2</accession>
<dbReference type="InterPro" id="IPR006439">
    <property type="entry name" value="HAD-SF_hydro_IA"/>
</dbReference>
<dbReference type="SFLD" id="SFLDS00003">
    <property type="entry name" value="Haloacid_Dehalogenase"/>
    <property type="match status" value="1"/>
</dbReference>
<dbReference type="GO" id="GO:0016787">
    <property type="term" value="F:hydrolase activity"/>
    <property type="evidence" value="ECO:0007669"/>
    <property type="project" value="UniProtKB-KW"/>
</dbReference>
<dbReference type="Proteomes" id="UP000256862">
    <property type="component" value="Chromosome CO2235"/>
</dbReference>
<reference evidence="7" key="1">
    <citation type="submission" date="2018-01" db="EMBL/GenBank/DDBJ databases">
        <authorList>
            <person name="Gaut B.S."/>
            <person name="Morton B.R."/>
            <person name="Clegg M.T."/>
            <person name="Duvall M.R."/>
        </authorList>
    </citation>
    <scope>NUCLEOTIDE SEQUENCE [LARGE SCALE GENOMIC DNA]</scope>
</reference>
<dbReference type="PANTHER" id="PTHR46470">
    <property type="entry name" value="N-ACYLNEURAMINATE-9-PHOSPHATASE"/>
    <property type="match status" value="1"/>
</dbReference>
<comment type="cofactor">
    <cofactor evidence="1">
        <name>Mg(2+)</name>
        <dbReference type="ChEBI" id="CHEBI:18420"/>
    </cofactor>
</comment>
<reference evidence="4 8" key="3">
    <citation type="submission" date="2021-02" db="EMBL/GenBank/DDBJ databases">
        <title>Complete Genome Sequence of Cupriavidus oxalaticus Strain Ox1, a Soil Oxalate-Degrading Species.</title>
        <authorList>
            <person name="Palmieri F."/>
            <person name="Udriet P."/>
            <person name="Deuasquier M."/>
            <person name="Beaudoing E."/>
            <person name="Johnson S.L."/>
            <person name="Davenport K.W."/>
            <person name="Chain P.S."/>
            <person name="Bindschedler S."/>
            <person name="Junier P."/>
        </authorList>
    </citation>
    <scope>NUCLEOTIDE SEQUENCE [LARGE SCALE GENOMIC DNA]</scope>
    <source>
        <strain evidence="4 8">Ox1</strain>
    </source>
</reference>
<dbReference type="InterPro" id="IPR036412">
    <property type="entry name" value="HAD-like_sf"/>
</dbReference>
<name>A0A375G0B2_9BURK</name>
<organism evidence="6">
    <name type="scientific">Cupriavidus oxalaticus</name>
    <dbReference type="NCBI Taxonomy" id="96344"/>
    <lineage>
        <taxon>Bacteria</taxon>
        <taxon>Pseudomonadati</taxon>
        <taxon>Pseudomonadota</taxon>
        <taxon>Betaproteobacteria</taxon>
        <taxon>Burkholderiales</taxon>
        <taxon>Burkholderiaceae</taxon>
        <taxon>Cupriavidus</taxon>
    </lineage>
</organism>
<keyword evidence="2 4" id="KW-0378">Hydrolase</keyword>
<evidence type="ECO:0000313" key="6">
    <source>
        <dbReference type="EMBL" id="SPC12794.1"/>
    </source>
</evidence>
<keyword evidence="3" id="KW-0460">Magnesium</keyword>
<dbReference type="Gene3D" id="1.20.120.1600">
    <property type="match status" value="1"/>
</dbReference>
<dbReference type="GeneID" id="303492303"/>
<dbReference type="Gene3D" id="3.40.50.1000">
    <property type="entry name" value="HAD superfamily/HAD-like"/>
    <property type="match status" value="1"/>
</dbReference>
<proteinExistence type="predicted"/>
<protein>
    <submittedName>
        <fullName evidence="4">HAD-IA family hydrolase</fullName>
    </submittedName>
    <submittedName>
        <fullName evidence="6">Haloacid dehalogenase</fullName>
    </submittedName>
</protein>
<evidence type="ECO:0000256" key="3">
    <source>
        <dbReference type="ARBA" id="ARBA00022842"/>
    </source>
</evidence>
<evidence type="ECO:0000256" key="1">
    <source>
        <dbReference type="ARBA" id="ARBA00001946"/>
    </source>
</evidence>
<dbReference type="AlphaFoldDB" id="A0A375G0B2"/>
<dbReference type="GO" id="GO:0009231">
    <property type="term" value="P:riboflavin biosynthetic process"/>
    <property type="evidence" value="ECO:0007669"/>
    <property type="project" value="TreeGrafter"/>
</dbReference>
<dbReference type="PANTHER" id="PTHR46470:SF4">
    <property type="entry name" value="5-AMINO-6-(5-PHOSPHO-D-RIBITYLAMINO)URACIL PHOSPHATASE YIGB"/>
    <property type="match status" value="1"/>
</dbReference>
<evidence type="ECO:0000313" key="4">
    <source>
        <dbReference type="EMBL" id="QRQ92874.1"/>
    </source>
</evidence>
<dbReference type="OrthoDB" id="367448at2"/>
<dbReference type="Proteomes" id="UP000623307">
    <property type="component" value="Chromosome 2"/>
</dbReference>
<dbReference type="SFLD" id="SFLDG01129">
    <property type="entry name" value="C1.5:_HAD__Beta-PGM__Phosphata"/>
    <property type="match status" value="1"/>
</dbReference>
<evidence type="ECO:0000313" key="8">
    <source>
        <dbReference type="Proteomes" id="UP000623307"/>
    </source>
</evidence>
<dbReference type="Pfam" id="PF00702">
    <property type="entry name" value="Hydrolase"/>
    <property type="match status" value="1"/>
</dbReference>
<evidence type="ECO:0000313" key="7">
    <source>
        <dbReference type="Proteomes" id="UP000256862"/>
    </source>
</evidence>
<dbReference type="SUPFAM" id="SSF56784">
    <property type="entry name" value="HAD-like"/>
    <property type="match status" value="1"/>
</dbReference>
<dbReference type="EMBL" id="OGUS01000115">
    <property type="protein sequence ID" value="SPC12794.1"/>
    <property type="molecule type" value="Genomic_DNA"/>
</dbReference>
<dbReference type="EMBL" id="OGUS01000073">
    <property type="protein sequence ID" value="SPC07424.1"/>
    <property type="molecule type" value="Genomic_DNA"/>
</dbReference>
<dbReference type="RefSeq" id="WP_063237936.1">
    <property type="nucleotide sequence ID" value="NZ_CP069810.1"/>
</dbReference>